<dbReference type="AlphaFoldDB" id="A0AAV5VEM4"/>
<reference evidence="1" key="1">
    <citation type="submission" date="2023-10" db="EMBL/GenBank/DDBJ databases">
        <title>Genome assembly of Pristionchus species.</title>
        <authorList>
            <person name="Yoshida K."/>
            <person name="Sommer R.J."/>
        </authorList>
    </citation>
    <scope>NUCLEOTIDE SEQUENCE</scope>
    <source>
        <strain evidence="1">RS5133</strain>
    </source>
</reference>
<sequence length="197" mass="22509">PLLPYTHIHTTEQLPLYRDGERESKIDLTIRRNWNRHRLVLLDFLVSDCYSGVYYRLRLDENTYINLPDDGPSPPITLTDFYRQLQKFVSSGEETVAEISHDGQIVILKFFESAPLLFLDRLNDIQMMEIIHEATSEIDKATSILREQFRSRWSKLTAQILHSSPKAALLKPVSSEATYLTALRYGLSKSPAAAAAA</sequence>
<accession>A0AAV5VEM4</accession>
<gene>
    <name evidence="1" type="ORF">PFISCL1PPCAC_8332</name>
</gene>
<name>A0AAV5VEM4_9BILA</name>
<evidence type="ECO:0000313" key="1">
    <source>
        <dbReference type="EMBL" id="GMT17035.1"/>
    </source>
</evidence>
<protein>
    <submittedName>
        <fullName evidence="1">Uncharacterized protein</fullName>
    </submittedName>
</protein>
<organism evidence="1 2">
    <name type="scientific">Pristionchus fissidentatus</name>
    <dbReference type="NCBI Taxonomy" id="1538716"/>
    <lineage>
        <taxon>Eukaryota</taxon>
        <taxon>Metazoa</taxon>
        <taxon>Ecdysozoa</taxon>
        <taxon>Nematoda</taxon>
        <taxon>Chromadorea</taxon>
        <taxon>Rhabditida</taxon>
        <taxon>Rhabditina</taxon>
        <taxon>Diplogasteromorpha</taxon>
        <taxon>Diplogasteroidea</taxon>
        <taxon>Neodiplogasteridae</taxon>
        <taxon>Pristionchus</taxon>
    </lineage>
</organism>
<keyword evidence="2" id="KW-1185">Reference proteome</keyword>
<feature type="non-terminal residue" evidence="1">
    <location>
        <position position="1"/>
    </location>
</feature>
<comment type="caution">
    <text evidence="1">The sequence shown here is derived from an EMBL/GenBank/DDBJ whole genome shotgun (WGS) entry which is preliminary data.</text>
</comment>
<proteinExistence type="predicted"/>
<feature type="non-terminal residue" evidence="1">
    <location>
        <position position="197"/>
    </location>
</feature>
<evidence type="ECO:0000313" key="2">
    <source>
        <dbReference type="Proteomes" id="UP001432322"/>
    </source>
</evidence>
<dbReference type="Proteomes" id="UP001432322">
    <property type="component" value="Unassembled WGS sequence"/>
</dbReference>
<dbReference type="EMBL" id="BTSY01000002">
    <property type="protein sequence ID" value="GMT17035.1"/>
    <property type="molecule type" value="Genomic_DNA"/>
</dbReference>